<keyword evidence="2" id="KW-1185">Reference proteome</keyword>
<evidence type="ECO:0000313" key="1">
    <source>
        <dbReference type="EMBL" id="STX29912.1"/>
    </source>
</evidence>
<accession>A0A378I4Y9</accession>
<dbReference type="EMBL" id="UGNV01000001">
    <property type="protein sequence ID" value="STX29912.1"/>
    <property type="molecule type" value="Genomic_DNA"/>
</dbReference>
<evidence type="ECO:0000313" key="2">
    <source>
        <dbReference type="Proteomes" id="UP000254968"/>
    </source>
</evidence>
<proteinExistence type="predicted"/>
<organism evidence="1 2">
    <name type="scientific">Legionella beliardensis</name>
    <dbReference type="NCBI Taxonomy" id="91822"/>
    <lineage>
        <taxon>Bacteria</taxon>
        <taxon>Pseudomonadati</taxon>
        <taxon>Pseudomonadota</taxon>
        <taxon>Gammaproteobacteria</taxon>
        <taxon>Legionellales</taxon>
        <taxon>Legionellaceae</taxon>
        <taxon>Legionella</taxon>
    </lineage>
</organism>
<gene>
    <name evidence="1" type="ORF">NCTC13315_02472</name>
</gene>
<name>A0A378I4Y9_9GAMM</name>
<dbReference type="AlphaFoldDB" id="A0A378I4Y9"/>
<sequence>MSLVSRKLFNFIGRFFANMMVKLLTNSIINQPSDAIKNN</sequence>
<protein>
    <submittedName>
        <fullName evidence="1">Uncharacterized protein</fullName>
    </submittedName>
</protein>
<reference evidence="1 2" key="1">
    <citation type="submission" date="2018-06" db="EMBL/GenBank/DDBJ databases">
        <authorList>
            <consortium name="Pathogen Informatics"/>
            <person name="Doyle S."/>
        </authorList>
    </citation>
    <scope>NUCLEOTIDE SEQUENCE [LARGE SCALE GENOMIC DNA]</scope>
    <source>
        <strain evidence="1 2">NCTC13315</strain>
    </source>
</reference>
<dbReference type="Proteomes" id="UP000254968">
    <property type="component" value="Unassembled WGS sequence"/>
</dbReference>